<accession>A0A1Y2ILP6</accession>
<organism evidence="3 4">
    <name type="scientific">Trametes coccinea (strain BRFM310)</name>
    <name type="common">Pycnoporus coccineus</name>
    <dbReference type="NCBI Taxonomy" id="1353009"/>
    <lineage>
        <taxon>Eukaryota</taxon>
        <taxon>Fungi</taxon>
        <taxon>Dikarya</taxon>
        <taxon>Basidiomycota</taxon>
        <taxon>Agaricomycotina</taxon>
        <taxon>Agaricomycetes</taxon>
        <taxon>Polyporales</taxon>
        <taxon>Polyporaceae</taxon>
        <taxon>Trametes</taxon>
    </lineage>
</organism>
<dbReference type="EMBL" id="KZ084110">
    <property type="protein sequence ID" value="OSD01573.1"/>
    <property type="molecule type" value="Genomic_DNA"/>
</dbReference>
<dbReference type="AlphaFoldDB" id="A0A1Y2ILP6"/>
<dbReference type="Proteomes" id="UP000193067">
    <property type="component" value="Unassembled WGS sequence"/>
</dbReference>
<evidence type="ECO:0000256" key="1">
    <source>
        <dbReference type="SAM" id="Coils"/>
    </source>
</evidence>
<evidence type="ECO:0000313" key="3">
    <source>
        <dbReference type="EMBL" id="OSD01573.1"/>
    </source>
</evidence>
<dbReference type="OrthoDB" id="2745008at2759"/>
<feature type="region of interest" description="Disordered" evidence="2">
    <location>
        <begin position="1"/>
        <end position="36"/>
    </location>
</feature>
<sequence>MSLSVSLDFPDDRSDLPWTDDSSTAPLLDTEVESGRASQTSITSDFAFFPEVSSVRLQRTLPPSATTADSPAATLVPLSPPGNRTTVLSPNVSAGSANSPSVLFELPSLSVPAQSSVKDVEGELRATVDAILKRKKEAQRGLIEENANLREEVAFLRKTIRLASTETIIEPGVDSNKAELAHALEHERTQRLRGEEKLHAVVEYLAEQIASVSERGLTTEKALKISERDCVSWRDKATAAITRGEALGEENLLVKSLLNLFAKHLPSVVQQQMQAMLRELAEERADLRRLEAIERSLDKLGGWHPQTHGNMSGSFSGGSKKVHG</sequence>
<reference evidence="3 4" key="1">
    <citation type="journal article" date="2015" name="Biotechnol. Biofuels">
        <title>Enhanced degradation of softwood versus hardwood by the white-rot fungus Pycnoporus coccineus.</title>
        <authorList>
            <person name="Couturier M."/>
            <person name="Navarro D."/>
            <person name="Chevret D."/>
            <person name="Henrissat B."/>
            <person name="Piumi F."/>
            <person name="Ruiz-Duenas F.J."/>
            <person name="Martinez A.T."/>
            <person name="Grigoriev I.V."/>
            <person name="Riley R."/>
            <person name="Lipzen A."/>
            <person name="Berrin J.G."/>
            <person name="Master E.R."/>
            <person name="Rosso M.N."/>
        </authorList>
    </citation>
    <scope>NUCLEOTIDE SEQUENCE [LARGE SCALE GENOMIC DNA]</scope>
    <source>
        <strain evidence="3 4">BRFM310</strain>
    </source>
</reference>
<evidence type="ECO:0000313" key="4">
    <source>
        <dbReference type="Proteomes" id="UP000193067"/>
    </source>
</evidence>
<gene>
    <name evidence="3" type="ORF">PYCCODRAFT_1391468</name>
</gene>
<feature type="coiled-coil region" evidence="1">
    <location>
        <begin position="132"/>
        <end position="166"/>
    </location>
</feature>
<keyword evidence="4" id="KW-1185">Reference proteome</keyword>
<name>A0A1Y2ILP6_TRAC3</name>
<protein>
    <submittedName>
        <fullName evidence="3">Uncharacterized protein</fullName>
    </submittedName>
</protein>
<keyword evidence="1" id="KW-0175">Coiled coil</keyword>
<proteinExistence type="predicted"/>
<feature type="region of interest" description="Disordered" evidence="2">
    <location>
        <begin position="301"/>
        <end position="324"/>
    </location>
</feature>
<feature type="region of interest" description="Disordered" evidence="2">
    <location>
        <begin position="61"/>
        <end position="83"/>
    </location>
</feature>
<evidence type="ECO:0000256" key="2">
    <source>
        <dbReference type="SAM" id="MobiDB-lite"/>
    </source>
</evidence>
<feature type="compositionally biased region" description="Low complexity" evidence="2">
    <location>
        <begin position="61"/>
        <end position="75"/>
    </location>
</feature>